<evidence type="ECO:0000256" key="4">
    <source>
        <dbReference type="ARBA" id="ARBA00023242"/>
    </source>
</evidence>
<dbReference type="KEGG" id="act:ACLA_073280"/>
<sequence length="175" mass="19884">MATTYERFPFHEPGTGPESMTTASENPPAYDSLSHDGLRRPSMGKCFLQWFWPAWMIDGAKPHDTTDPSRTQHNYPQTSSCSRKTSRESASSQRPGTQTQEQSLADTDEENPACKACRTWGVSCDRQRPRCSHCLDQQILCFYVAPLRKTMKKSSKSRSSRTQTEAPLRLQERCC</sequence>
<dbReference type="RefSeq" id="XP_001275719.1">
    <property type="nucleotide sequence ID" value="XM_001275718.1"/>
</dbReference>
<dbReference type="GO" id="GO:0000981">
    <property type="term" value="F:DNA-binding transcription factor activity, RNA polymerase II-specific"/>
    <property type="evidence" value="ECO:0007669"/>
    <property type="project" value="InterPro"/>
</dbReference>
<dbReference type="GeneID" id="4708076"/>
<dbReference type="AlphaFoldDB" id="A1C7C2"/>
<dbReference type="InterPro" id="IPR036864">
    <property type="entry name" value="Zn2-C6_fun-type_DNA-bd_sf"/>
</dbReference>
<evidence type="ECO:0000259" key="6">
    <source>
        <dbReference type="PROSITE" id="PS50048"/>
    </source>
</evidence>
<feature type="region of interest" description="Disordered" evidence="5">
    <location>
        <begin position="1"/>
        <end position="36"/>
    </location>
</feature>
<dbReference type="GO" id="GO:0003677">
    <property type="term" value="F:DNA binding"/>
    <property type="evidence" value="ECO:0007669"/>
    <property type="project" value="UniProtKB-KW"/>
</dbReference>
<protein>
    <submittedName>
        <fullName evidence="7">C6 zinc finger domain protein</fullName>
    </submittedName>
</protein>
<dbReference type="EMBL" id="DS027045">
    <property type="protein sequence ID" value="EAW14293.1"/>
    <property type="molecule type" value="Genomic_DNA"/>
</dbReference>
<dbReference type="OMA" id="CAHCLDE"/>
<gene>
    <name evidence="7" type="ORF">ACLA_073280</name>
</gene>
<reference evidence="7 8" key="1">
    <citation type="journal article" date="2008" name="PLoS Genet.">
        <title>Genomic islands in the pathogenic filamentous fungus Aspergillus fumigatus.</title>
        <authorList>
            <person name="Fedorova N.D."/>
            <person name="Khaldi N."/>
            <person name="Joardar V.S."/>
            <person name="Maiti R."/>
            <person name="Amedeo P."/>
            <person name="Anderson M.J."/>
            <person name="Crabtree J."/>
            <person name="Silva J.C."/>
            <person name="Badger J.H."/>
            <person name="Albarraq A."/>
            <person name="Angiuoli S."/>
            <person name="Bussey H."/>
            <person name="Bowyer P."/>
            <person name="Cotty P.J."/>
            <person name="Dyer P.S."/>
            <person name="Egan A."/>
            <person name="Galens K."/>
            <person name="Fraser-Liggett C.M."/>
            <person name="Haas B.J."/>
            <person name="Inman J.M."/>
            <person name="Kent R."/>
            <person name="Lemieux S."/>
            <person name="Malavazi I."/>
            <person name="Orvis J."/>
            <person name="Roemer T."/>
            <person name="Ronning C.M."/>
            <person name="Sundaram J.P."/>
            <person name="Sutton G."/>
            <person name="Turner G."/>
            <person name="Venter J.C."/>
            <person name="White O.R."/>
            <person name="Whitty B.R."/>
            <person name="Youngman P."/>
            <person name="Wolfe K.H."/>
            <person name="Goldman G.H."/>
            <person name="Wortman J.R."/>
            <person name="Jiang B."/>
            <person name="Denning D.W."/>
            <person name="Nierman W.C."/>
        </authorList>
    </citation>
    <scope>NUCLEOTIDE SEQUENCE [LARGE SCALE GENOMIC DNA]</scope>
    <source>
        <strain evidence="8">ATCC 1007 / CBS 513.65 / DSM 816 / NCTC 3887 / NRRL 1</strain>
    </source>
</reference>
<dbReference type="GO" id="GO:0008270">
    <property type="term" value="F:zinc ion binding"/>
    <property type="evidence" value="ECO:0007669"/>
    <property type="project" value="InterPro"/>
</dbReference>
<organism evidence="7 8">
    <name type="scientific">Aspergillus clavatus (strain ATCC 1007 / CBS 513.65 / DSM 816 / NCTC 3887 / NRRL 1 / QM 1276 / 107)</name>
    <dbReference type="NCBI Taxonomy" id="344612"/>
    <lineage>
        <taxon>Eukaryota</taxon>
        <taxon>Fungi</taxon>
        <taxon>Dikarya</taxon>
        <taxon>Ascomycota</taxon>
        <taxon>Pezizomycotina</taxon>
        <taxon>Eurotiomycetes</taxon>
        <taxon>Eurotiomycetidae</taxon>
        <taxon>Eurotiales</taxon>
        <taxon>Aspergillaceae</taxon>
        <taxon>Aspergillus</taxon>
        <taxon>Aspergillus subgen. Fumigati</taxon>
    </lineage>
</organism>
<dbReference type="VEuPathDB" id="FungiDB:ACLA_073280"/>
<keyword evidence="1" id="KW-0805">Transcription regulation</keyword>
<keyword evidence="8" id="KW-1185">Reference proteome</keyword>
<evidence type="ECO:0000256" key="3">
    <source>
        <dbReference type="ARBA" id="ARBA00023163"/>
    </source>
</evidence>
<proteinExistence type="predicted"/>
<dbReference type="Pfam" id="PF00172">
    <property type="entry name" value="Zn_clus"/>
    <property type="match status" value="1"/>
</dbReference>
<feature type="domain" description="Zn(2)-C6 fungal-type" evidence="6">
    <location>
        <begin position="113"/>
        <end position="143"/>
    </location>
</feature>
<dbReference type="InterPro" id="IPR001138">
    <property type="entry name" value="Zn2Cys6_DnaBD"/>
</dbReference>
<accession>A1C7C2</accession>
<evidence type="ECO:0000256" key="2">
    <source>
        <dbReference type="ARBA" id="ARBA00023125"/>
    </source>
</evidence>
<dbReference type="OrthoDB" id="4427833at2759"/>
<name>A1C7C2_ASPCL</name>
<keyword evidence="3" id="KW-0804">Transcription</keyword>
<dbReference type="HOGENOM" id="CLU_1532171_0_0_1"/>
<dbReference type="eggNOG" id="ENOG502RPRK">
    <property type="taxonomic scope" value="Eukaryota"/>
</dbReference>
<feature type="compositionally biased region" description="Polar residues" evidence="5">
    <location>
        <begin position="68"/>
        <end position="105"/>
    </location>
</feature>
<dbReference type="Gene3D" id="4.10.240.10">
    <property type="entry name" value="Zn(2)-C6 fungal-type DNA-binding domain"/>
    <property type="match status" value="1"/>
</dbReference>
<keyword evidence="2" id="KW-0238">DNA-binding</keyword>
<feature type="region of interest" description="Disordered" evidence="5">
    <location>
        <begin position="63"/>
        <end position="108"/>
    </location>
</feature>
<evidence type="ECO:0000256" key="5">
    <source>
        <dbReference type="SAM" id="MobiDB-lite"/>
    </source>
</evidence>
<dbReference type="Proteomes" id="UP000006701">
    <property type="component" value="Unassembled WGS sequence"/>
</dbReference>
<dbReference type="PROSITE" id="PS50048">
    <property type="entry name" value="ZN2_CY6_FUNGAL_2"/>
    <property type="match status" value="1"/>
</dbReference>
<feature type="region of interest" description="Disordered" evidence="5">
    <location>
        <begin position="152"/>
        <end position="175"/>
    </location>
</feature>
<evidence type="ECO:0000256" key="1">
    <source>
        <dbReference type="ARBA" id="ARBA00023015"/>
    </source>
</evidence>
<evidence type="ECO:0000313" key="7">
    <source>
        <dbReference type="EMBL" id="EAW14293.1"/>
    </source>
</evidence>
<evidence type="ECO:0000313" key="8">
    <source>
        <dbReference type="Proteomes" id="UP000006701"/>
    </source>
</evidence>
<keyword evidence="4" id="KW-0539">Nucleus</keyword>
<dbReference type="SUPFAM" id="SSF57701">
    <property type="entry name" value="Zn2/Cys6 DNA-binding domain"/>
    <property type="match status" value="1"/>
</dbReference>